<accession>A0A0H3U8E6</accession>
<name>A0A0H3U8E6_9BACT</name>
<sequence length="436" mass="49299">MILKKTNGRGTEREVIGSDGLGDVRGYRFKEEIIKVAMLLYIYSGNSFRAVERSMEVFNFVFPFLGLDIPSYVTVRDWVLKAGLDTYVRRCKNLPVDEAYAVILDESITIAEHKILLGLKTSAQHPGKPLTHSDVEVIDIHVASSHNSSDIVESVERITESVGHAPEYAVTDNGTSLVKGLKDASIDGHKDISHTFGTFLKAIYDRDEQYVSLTKAIGNARHYALTDVDYLMPCNMRALARYMNIFGWIHWAGSLMEAADKLTPKERKMYSFVWEHGSLVEELEEVAECYEKVLSICKSKGLSYKTANECTTIIKRCLMGRGVRLTRLAEMMLGYFCRETALLKAENDAHNVSSDIIESSFGYFKERKSDNRMYGVTGLVMILPLHTKLSNLAYARDFDFKGCIERTHSADIKAWRKQNLPENLAAKRARVLRYAV</sequence>
<dbReference type="AlphaFoldDB" id="A0A0H3U8E6"/>
<dbReference type="EMBL" id="KF540246">
    <property type="protein sequence ID" value="AIF26790.1"/>
    <property type="molecule type" value="Genomic_DNA"/>
</dbReference>
<proteinExistence type="predicted"/>
<reference evidence="1" key="1">
    <citation type="submission" date="2013-08" db="EMBL/GenBank/DDBJ databases">
        <title>Comparison of modified E. coli strains.</title>
        <authorList>
            <person name="Juergensen J."/>
            <person name="Bonge A."/>
            <person name="Streit W.R."/>
        </authorList>
    </citation>
    <scope>NUCLEOTIDE SEQUENCE</scope>
</reference>
<evidence type="ECO:0000313" key="1">
    <source>
        <dbReference type="EMBL" id="AIF26790.1"/>
    </source>
</evidence>
<evidence type="ECO:0008006" key="2">
    <source>
        <dbReference type="Google" id="ProtNLM"/>
    </source>
</evidence>
<protein>
    <recommendedName>
        <fullName evidence="2">Transposase</fullName>
    </recommendedName>
</protein>
<organism evidence="1">
    <name type="scientific">uncultured bacterium fosmid pJB92C9</name>
    <dbReference type="NCBI Taxonomy" id="1478074"/>
    <lineage>
        <taxon>Bacteria</taxon>
        <taxon>environmental samples</taxon>
    </lineage>
</organism>